<accession>A0A1X2ERC7</accession>
<dbReference type="RefSeq" id="WP_085150714.1">
    <property type="nucleotide sequence ID" value="NZ_JACKUA010000010.1"/>
</dbReference>
<comment type="caution">
    <text evidence="1">The sequence shown here is derived from an EMBL/GenBank/DDBJ whole genome shotgun (WGS) entry which is preliminary data.</text>
</comment>
<gene>
    <name evidence="1" type="ORF">AWC31_11310</name>
</gene>
<dbReference type="Proteomes" id="UP000193964">
    <property type="component" value="Unassembled WGS sequence"/>
</dbReference>
<organism evidence="1 2">
    <name type="scientific">Mycolicibacterium wolinskyi</name>
    <dbReference type="NCBI Taxonomy" id="59750"/>
    <lineage>
        <taxon>Bacteria</taxon>
        <taxon>Bacillati</taxon>
        <taxon>Actinomycetota</taxon>
        <taxon>Actinomycetes</taxon>
        <taxon>Mycobacteriales</taxon>
        <taxon>Mycobacteriaceae</taxon>
        <taxon>Mycolicibacterium</taxon>
    </lineage>
</organism>
<protein>
    <submittedName>
        <fullName evidence="1">Uncharacterized protein</fullName>
    </submittedName>
</protein>
<reference evidence="1 2" key="1">
    <citation type="submission" date="2016-01" db="EMBL/GenBank/DDBJ databases">
        <title>The new phylogeny of the genus Mycobacterium.</title>
        <authorList>
            <person name="Tarcisio F."/>
            <person name="Conor M."/>
            <person name="Antonella G."/>
            <person name="Elisabetta G."/>
            <person name="Giulia F.S."/>
            <person name="Sara T."/>
            <person name="Anna F."/>
            <person name="Clotilde B."/>
            <person name="Roberto B."/>
            <person name="Veronica D.S."/>
            <person name="Fabio R."/>
            <person name="Monica P."/>
            <person name="Olivier J."/>
            <person name="Enrico T."/>
            <person name="Nicola S."/>
        </authorList>
    </citation>
    <scope>NUCLEOTIDE SEQUENCE [LARGE SCALE GENOMIC DNA]</scope>
    <source>
        <strain evidence="1 2">ATCC 700010</strain>
    </source>
</reference>
<sequence>MTEPEQSANGWPPIDPADGLAQILTDLQRDLHEIDPGHVVRQVKQKFGTLDVWAVASDPALAHAVHERATIAEQQSGTTCERCGALGLLHQRANGWMRVECDVHAQLELRWPACPWPGWALLYARLIEDLVDIDEDLIVEGVEVRDGELRVAVRGNGVDRHHVALTRISDAEDASLPVCVVCGVESHLPHGASPATM</sequence>
<dbReference type="EMBL" id="LQQA01000036">
    <property type="protein sequence ID" value="ORX08714.1"/>
    <property type="molecule type" value="Genomic_DNA"/>
</dbReference>
<name>A0A1X2ERC7_9MYCO</name>
<evidence type="ECO:0000313" key="1">
    <source>
        <dbReference type="EMBL" id="ORX08714.1"/>
    </source>
</evidence>
<dbReference type="AlphaFoldDB" id="A0A1X2ERC7"/>
<proteinExistence type="predicted"/>
<evidence type="ECO:0000313" key="2">
    <source>
        <dbReference type="Proteomes" id="UP000193964"/>
    </source>
</evidence>
<dbReference type="OrthoDB" id="5346627at2"/>